<protein>
    <submittedName>
        <fullName evidence="1">Uncharacterized protein</fullName>
    </submittedName>
</protein>
<reference evidence="1" key="1">
    <citation type="journal article" date="2021" name="New Phytol.">
        <title>Evolutionary innovations through gain and loss of genes in the ectomycorrhizal Boletales.</title>
        <authorList>
            <person name="Wu G."/>
            <person name="Miyauchi S."/>
            <person name="Morin E."/>
            <person name="Kuo A."/>
            <person name="Drula E."/>
            <person name="Varga T."/>
            <person name="Kohler A."/>
            <person name="Feng B."/>
            <person name="Cao Y."/>
            <person name="Lipzen A."/>
            <person name="Daum C."/>
            <person name="Hundley H."/>
            <person name="Pangilinan J."/>
            <person name="Johnson J."/>
            <person name="Barry K."/>
            <person name="LaButti K."/>
            <person name="Ng V."/>
            <person name="Ahrendt S."/>
            <person name="Min B."/>
            <person name="Choi I.G."/>
            <person name="Park H."/>
            <person name="Plett J.M."/>
            <person name="Magnuson J."/>
            <person name="Spatafora J.W."/>
            <person name="Nagy L.G."/>
            <person name="Henrissat B."/>
            <person name="Grigoriev I.V."/>
            <person name="Yang Z.L."/>
            <person name="Xu J."/>
            <person name="Martin F.M."/>
        </authorList>
    </citation>
    <scope>NUCLEOTIDE SEQUENCE</scope>
    <source>
        <strain evidence="1">KUC20120723A-06</strain>
    </source>
</reference>
<accession>A0ACB8AXS1</accession>
<keyword evidence="2" id="KW-1185">Reference proteome</keyword>
<evidence type="ECO:0000313" key="1">
    <source>
        <dbReference type="EMBL" id="KAH7918102.1"/>
    </source>
</evidence>
<evidence type="ECO:0000313" key="2">
    <source>
        <dbReference type="Proteomes" id="UP000790709"/>
    </source>
</evidence>
<gene>
    <name evidence="1" type="ORF">BV22DRAFT_1134858</name>
</gene>
<proteinExistence type="predicted"/>
<dbReference type="EMBL" id="MU266855">
    <property type="protein sequence ID" value="KAH7918102.1"/>
    <property type="molecule type" value="Genomic_DNA"/>
</dbReference>
<name>A0ACB8AXS1_9AGAM</name>
<sequence>MPPRRLPTRKKAGDTTTSDHPGNVTVTEESSASVPSTIDASVPVHAKTSVSANTTASQKRGRAASSAEAPAISTSTTKKSKTQPLPLRSPLPQRAKQVTDPAGPDKPRPKRTSAEVAAAAKRKAEYQERLAMLEKQKIEMLAQMEIEEMMAQEADDCAAVMSISDHLRKDDKIETTPQDEVDEPMDIDEFGDEGEAETPTGAVGKKIPTAKKQKTAKHQTRSAVDEAKERLLKANAVLKSANAATKSTIPSGLVANWDKKCIPSAQVPAPSGHQQKGKGRAAAVSSESPVVGGLEDGDVFDDGPISEGQNTENDFATISDDGSDIASQPKVKSVSHSSRSASHAPKRSTGSKPVKAKISAASSLTSLSSSPAPGTATSMETDNLPEFARAGWVSVFLPTLYHRWATSEKPWELCKKTPLLLQAIQEVVDTCFPHCGYYASGWDVLCLTAYK</sequence>
<organism evidence="1 2">
    <name type="scientific">Leucogyrophana mollusca</name>
    <dbReference type="NCBI Taxonomy" id="85980"/>
    <lineage>
        <taxon>Eukaryota</taxon>
        <taxon>Fungi</taxon>
        <taxon>Dikarya</taxon>
        <taxon>Basidiomycota</taxon>
        <taxon>Agaricomycotina</taxon>
        <taxon>Agaricomycetes</taxon>
        <taxon>Agaricomycetidae</taxon>
        <taxon>Boletales</taxon>
        <taxon>Boletales incertae sedis</taxon>
        <taxon>Leucogyrophana</taxon>
    </lineage>
</organism>
<comment type="caution">
    <text evidence="1">The sequence shown here is derived from an EMBL/GenBank/DDBJ whole genome shotgun (WGS) entry which is preliminary data.</text>
</comment>
<dbReference type="Proteomes" id="UP000790709">
    <property type="component" value="Unassembled WGS sequence"/>
</dbReference>